<sequence length="196" mass="21662">MGQPPSILLSALTKLESIHEMEGSRVPEYLAKMKEHKRLALKYLISDSLHDPLNEKGEHGMIDNGHVNVITENIKNLELIQSLNTEPRKTVIHYGLIASTSVAIRDRSTRDDLNSGLSDHRLLCIETEVPDLMTNFPCIVIRGICDYADDQLNTCTGWQEPAAAVAAAFAKEVLSMLPVAEVTRLPTIKSMGPSVF</sequence>
<proteinExistence type="predicted"/>
<dbReference type="Proteomes" id="UP001153334">
    <property type="component" value="Unassembled WGS sequence"/>
</dbReference>
<accession>A0ACC2J2I2</accession>
<evidence type="ECO:0000313" key="2">
    <source>
        <dbReference type="Proteomes" id="UP001153334"/>
    </source>
</evidence>
<dbReference type="EMBL" id="JAPESX010000379">
    <property type="protein sequence ID" value="KAJ8121615.1"/>
    <property type="molecule type" value="Genomic_DNA"/>
</dbReference>
<keyword evidence="2" id="KW-1185">Reference proteome</keyword>
<organism evidence="1 2">
    <name type="scientific">Nemania bipapillata</name>
    <dbReference type="NCBI Taxonomy" id="110536"/>
    <lineage>
        <taxon>Eukaryota</taxon>
        <taxon>Fungi</taxon>
        <taxon>Dikarya</taxon>
        <taxon>Ascomycota</taxon>
        <taxon>Pezizomycotina</taxon>
        <taxon>Sordariomycetes</taxon>
        <taxon>Xylariomycetidae</taxon>
        <taxon>Xylariales</taxon>
        <taxon>Xylariaceae</taxon>
        <taxon>Nemania</taxon>
    </lineage>
</organism>
<name>A0ACC2J2I2_9PEZI</name>
<protein>
    <submittedName>
        <fullName evidence="1">Uncharacterized protein</fullName>
    </submittedName>
</protein>
<evidence type="ECO:0000313" key="1">
    <source>
        <dbReference type="EMBL" id="KAJ8121615.1"/>
    </source>
</evidence>
<reference evidence="1" key="1">
    <citation type="submission" date="2022-11" db="EMBL/GenBank/DDBJ databases">
        <title>Genome Sequence of Nemania bipapillata.</title>
        <authorList>
            <person name="Buettner E."/>
        </authorList>
    </citation>
    <scope>NUCLEOTIDE SEQUENCE</scope>
    <source>
        <strain evidence="1">CP14</strain>
    </source>
</reference>
<gene>
    <name evidence="1" type="ORF">ONZ43_g1976</name>
</gene>
<comment type="caution">
    <text evidence="1">The sequence shown here is derived from an EMBL/GenBank/DDBJ whole genome shotgun (WGS) entry which is preliminary data.</text>
</comment>